<dbReference type="EMBL" id="CADCTV010001137">
    <property type="protein sequence ID" value="CAA9381476.1"/>
    <property type="molecule type" value="Genomic_DNA"/>
</dbReference>
<feature type="region of interest" description="Disordered" evidence="1">
    <location>
        <begin position="1"/>
        <end position="42"/>
    </location>
</feature>
<feature type="region of interest" description="Disordered" evidence="1">
    <location>
        <begin position="73"/>
        <end position="105"/>
    </location>
</feature>
<evidence type="ECO:0000313" key="2">
    <source>
        <dbReference type="EMBL" id="CAA9381476.1"/>
    </source>
</evidence>
<proteinExistence type="predicted"/>
<protein>
    <submittedName>
        <fullName evidence="2">Uncharacterized protein</fullName>
    </submittedName>
</protein>
<dbReference type="AlphaFoldDB" id="A0A6J4NCL8"/>
<organism evidence="2">
    <name type="scientific">uncultured Gemmatimonadota bacterium</name>
    <dbReference type="NCBI Taxonomy" id="203437"/>
    <lineage>
        <taxon>Bacteria</taxon>
        <taxon>Pseudomonadati</taxon>
        <taxon>Gemmatimonadota</taxon>
        <taxon>environmental samples</taxon>
    </lineage>
</organism>
<name>A0A6J4NCL8_9BACT</name>
<evidence type="ECO:0000256" key="1">
    <source>
        <dbReference type="SAM" id="MobiDB-lite"/>
    </source>
</evidence>
<feature type="compositionally biased region" description="Low complexity" evidence="1">
    <location>
        <begin position="12"/>
        <end position="31"/>
    </location>
</feature>
<sequence length="122" mass="13973">DRKPDRRPRPPLLLRLSSGGPRAAGSAAGGRFHLHQSVGRPHRPREVLLALLSARGLVPVPRADDHLRARRRGVRALRDGGKARRHLPQRRVLPRPERPHPLHRGVLRLRPRRRRDEGRRVV</sequence>
<gene>
    <name evidence="2" type="ORF">AVDCRST_MAG89-5431</name>
</gene>
<feature type="non-terminal residue" evidence="2">
    <location>
        <position position="1"/>
    </location>
</feature>
<reference evidence="2" key="1">
    <citation type="submission" date="2020-02" db="EMBL/GenBank/DDBJ databases">
        <authorList>
            <person name="Meier V. D."/>
        </authorList>
    </citation>
    <scope>NUCLEOTIDE SEQUENCE</scope>
    <source>
        <strain evidence="2">AVDCRST_MAG89</strain>
    </source>
</reference>
<accession>A0A6J4NCL8</accession>
<feature type="compositionally biased region" description="Basic residues" evidence="1">
    <location>
        <begin position="83"/>
        <end position="93"/>
    </location>
</feature>
<feature type="non-terminal residue" evidence="2">
    <location>
        <position position="122"/>
    </location>
</feature>